<evidence type="ECO:0000313" key="5">
    <source>
        <dbReference type="Proteomes" id="UP000242287"/>
    </source>
</evidence>
<dbReference type="Proteomes" id="UP000242287">
    <property type="component" value="Unassembled WGS sequence"/>
</dbReference>
<dbReference type="Gene3D" id="3.30.70.330">
    <property type="match status" value="2"/>
</dbReference>
<dbReference type="GO" id="GO:0003723">
    <property type="term" value="F:RNA binding"/>
    <property type="evidence" value="ECO:0007669"/>
    <property type="project" value="UniProtKB-UniRule"/>
</dbReference>
<dbReference type="STRING" id="703135.A0A2A9NCX0"/>
<feature type="compositionally biased region" description="Basic and acidic residues" evidence="2">
    <location>
        <begin position="98"/>
        <end position="110"/>
    </location>
</feature>
<sequence length="355" mass="39387">MLANLFRLRTRSCFLAGASRGLATTGIWMRGEGGGGGATDVCGRSWAVRSVRSRRFTGSKSMGEEGWVRPRRCMSVSTEGLGGQSIVWEDINTRNRDARKDEGVLQRPDETSSTTTATGTGAPSSPLGESADTTLQEGQPGADHDRAAGMMDDIDPEAVTLAKMELPERVYRTLFVGGIPYTTKPYELESLFSAFGAVDFVRMPRNKRNLTRGYAHVRFVNDADAVAAYESSLQEMFMLGDRPLLVEYAQTLPDNSGQILKDYRKLARPNSTLYFTSFTGTEEELKEAFSDFKADIRHIMFLRDHRTQRWLGRGLVRMSSVEVAMVALEALSGELELSFAQPAWKLRKQARDALL</sequence>
<dbReference type="OrthoDB" id="439808at2759"/>
<dbReference type="InterPro" id="IPR035979">
    <property type="entry name" value="RBD_domain_sf"/>
</dbReference>
<dbReference type="InterPro" id="IPR000504">
    <property type="entry name" value="RRM_dom"/>
</dbReference>
<dbReference type="PANTHER" id="PTHR15241">
    <property type="entry name" value="TRANSFORMER-2-RELATED"/>
    <property type="match status" value="1"/>
</dbReference>
<feature type="domain" description="RRM" evidence="3">
    <location>
        <begin position="172"/>
        <end position="251"/>
    </location>
</feature>
<dbReference type="InterPro" id="IPR012677">
    <property type="entry name" value="Nucleotide-bd_a/b_plait_sf"/>
</dbReference>
<feature type="compositionally biased region" description="Low complexity" evidence="2">
    <location>
        <begin position="111"/>
        <end position="126"/>
    </location>
</feature>
<dbReference type="AlphaFoldDB" id="A0A2A9NCX0"/>
<gene>
    <name evidence="4" type="ORF">AMATHDRAFT_51561</name>
</gene>
<reference evidence="4 5" key="1">
    <citation type="submission" date="2014-02" db="EMBL/GenBank/DDBJ databases">
        <title>Transposable element dynamics among asymbiotic and ectomycorrhizal Amanita fungi.</title>
        <authorList>
            <consortium name="DOE Joint Genome Institute"/>
            <person name="Hess J."/>
            <person name="Skrede I."/>
            <person name="Wolfe B."/>
            <person name="LaButti K."/>
            <person name="Ohm R.A."/>
            <person name="Grigoriev I.V."/>
            <person name="Pringle A."/>
        </authorList>
    </citation>
    <scope>NUCLEOTIDE SEQUENCE [LARGE SCALE GENOMIC DNA]</scope>
    <source>
        <strain evidence="4 5">SKay4041</strain>
    </source>
</reference>
<dbReference type="SMART" id="SM00360">
    <property type="entry name" value="RRM"/>
    <property type="match status" value="2"/>
</dbReference>
<dbReference type="SUPFAM" id="SSF54928">
    <property type="entry name" value="RNA-binding domain, RBD"/>
    <property type="match status" value="1"/>
</dbReference>
<evidence type="ECO:0000259" key="3">
    <source>
        <dbReference type="PROSITE" id="PS50102"/>
    </source>
</evidence>
<protein>
    <recommendedName>
        <fullName evidence="3">RRM domain-containing protein</fullName>
    </recommendedName>
</protein>
<dbReference type="EMBL" id="KZ302326">
    <property type="protein sequence ID" value="PFH45626.1"/>
    <property type="molecule type" value="Genomic_DNA"/>
</dbReference>
<organism evidence="4 5">
    <name type="scientific">Amanita thiersii Skay4041</name>
    <dbReference type="NCBI Taxonomy" id="703135"/>
    <lineage>
        <taxon>Eukaryota</taxon>
        <taxon>Fungi</taxon>
        <taxon>Dikarya</taxon>
        <taxon>Basidiomycota</taxon>
        <taxon>Agaricomycotina</taxon>
        <taxon>Agaricomycetes</taxon>
        <taxon>Agaricomycetidae</taxon>
        <taxon>Agaricales</taxon>
        <taxon>Pluteineae</taxon>
        <taxon>Amanitaceae</taxon>
        <taxon>Amanita</taxon>
    </lineage>
</organism>
<dbReference type="Pfam" id="PF00076">
    <property type="entry name" value="RRM_1"/>
    <property type="match status" value="2"/>
</dbReference>
<dbReference type="PROSITE" id="PS50102">
    <property type="entry name" value="RRM"/>
    <property type="match status" value="1"/>
</dbReference>
<evidence type="ECO:0000313" key="4">
    <source>
        <dbReference type="EMBL" id="PFH45626.1"/>
    </source>
</evidence>
<name>A0A2A9NCX0_9AGAR</name>
<evidence type="ECO:0000256" key="2">
    <source>
        <dbReference type="SAM" id="MobiDB-lite"/>
    </source>
</evidence>
<keyword evidence="1" id="KW-0694">RNA-binding</keyword>
<accession>A0A2A9NCX0</accession>
<evidence type="ECO:0000256" key="1">
    <source>
        <dbReference type="PROSITE-ProRule" id="PRU00176"/>
    </source>
</evidence>
<keyword evidence="5" id="KW-1185">Reference proteome</keyword>
<dbReference type="CDD" id="cd00590">
    <property type="entry name" value="RRM_SF"/>
    <property type="match status" value="1"/>
</dbReference>
<dbReference type="PANTHER" id="PTHR15241:SF304">
    <property type="entry name" value="RRM DOMAIN-CONTAINING PROTEIN"/>
    <property type="match status" value="1"/>
</dbReference>
<proteinExistence type="predicted"/>
<feature type="region of interest" description="Disordered" evidence="2">
    <location>
        <begin position="98"/>
        <end position="149"/>
    </location>
</feature>